<evidence type="ECO:0000256" key="4">
    <source>
        <dbReference type="ARBA" id="ARBA00023024"/>
    </source>
</evidence>
<proteinExistence type="inferred from homology"/>
<organism evidence="9 10">
    <name type="scientific">Nocardiopsis algeriensis</name>
    <dbReference type="NCBI Taxonomy" id="1478215"/>
    <lineage>
        <taxon>Bacteria</taxon>
        <taxon>Bacillati</taxon>
        <taxon>Actinomycetota</taxon>
        <taxon>Actinomycetes</taxon>
        <taxon>Streptosporangiales</taxon>
        <taxon>Nocardiopsidaceae</taxon>
        <taxon>Nocardiopsis</taxon>
    </lineage>
</organism>
<dbReference type="SUPFAM" id="SSF54556">
    <property type="entry name" value="Chitinase insertion domain"/>
    <property type="match status" value="1"/>
</dbReference>
<gene>
    <name evidence="9" type="ORF">FHS13_003515</name>
</gene>
<dbReference type="PANTHER" id="PTHR11177">
    <property type="entry name" value="CHITINASE"/>
    <property type="match status" value="1"/>
</dbReference>
<evidence type="ECO:0000256" key="7">
    <source>
        <dbReference type="RuleBase" id="RU004453"/>
    </source>
</evidence>
<keyword evidence="3 6" id="KW-0378">Hydrolase</keyword>
<keyword evidence="4" id="KW-0146">Chitin degradation</keyword>
<dbReference type="InterPro" id="IPR017853">
    <property type="entry name" value="GH"/>
</dbReference>
<dbReference type="CDD" id="cd06548">
    <property type="entry name" value="GH18_chitinase"/>
    <property type="match status" value="1"/>
</dbReference>
<accession>A0A841IW93</accession>
<dbReference type="GO" id="GO:0006032">
    <property type="term" value="P:chitin catabolic process"/>
    <property type="evidence" value="ECO:0007669"/>
    <property type="project" value="UniProtKB-KW"/>
</dbReference>
<keyword evidence="4" id="KW-0624">Polysaccharide degradation</keyword>
<dbReference type="Pfam" id="PF00704">
    <property type="entry name" value="Glyco_hydro_18"/>
    <property type="match status" value="1"/>
</dbReference>
<comment type="similarity">
    <text evidence="7">Belongs to the glycosyl hydrolase 18 family.</text>
</comment>
<comment type="catalytic activity">
    <reaction evidence="1">
        <text>Random endo-hydrolysis of N-acetyl-beta-D-glucosaminide (1-&gt;4)-beta-linkages in chitin and chitodextrins.</text>
        <dbReference type="EC" id="3.2.1.14"/>
    </reaction>
</comment>
<dbReference type="SMART" id="SM00636">
    <property type="entry name" value="Glyco_18"/>
    <property type="match status" value="1"/>
</dbReference>
<dbReference type="InterPro" id="IPR001223">
    <property type="entry name" value="Glyco_hydro18_cat"/>
</dbReference>
<dbReference type="EC" id="3.2.1.14" evidence="2"/>
<dbReference type="GO" id="GO:0005975">
    <property type="term" value="P:carbohydrate metabolic process"/>
    <property type="evidence" value="ECO:0007669"/>
    <property type="project" value="InterPro"/>
</dbReference>
<keyword evidence="4" id="KW-0119">Carbohydrate metabolism</keyword>
<evidence type="ECO:0000256" key="2">
    <source>
        <dbReference type="ARBA" id="ARBA00012729"/>
    </source>
</evidence>
<dbReference type="EMBL" id="JACHJO010000010">
    <property type="protein sequence ID" value="MBB6121546.1"/>
    <property type="molecule type" value="Genomic_DNA"/>
</dbReference>
<name>A0A841IW93_9ACTN</name>
<reference evidence="9 10" key="1">
    <citation type="submission" date="2020-08" db="EMBL/GenBank/DDBJ databases">
        <title>Genomic Encyclopedia of Type Strains, Phase III (KMG-III): the genomes of soil and plant-associated and newly described type strains.</title>
        <authorList>
            <person name="Whitman W."/>
        </authorList>
    </citation>
    <scope>NUCLEOTIDE SEQUENCE [LARGE SCALE GENOMIC DNA]</scope>
    <source>
        <strain evidence="9 10">CECT 8712</strain>
    </source>
</reference>
<dbReference type="PROSITE" id="PS01095">
    <property type="entry name" value="GH18_1"/>
    <property type="match status" value="1"/>
</dbReference>
<feature type="domain" description="GH18" evidence="8">
    <location>
        <begin position="43"/>
        <end position="437"/>
    </location>
</feature>
<evidence type="ECO:0000256" key="5">
    <source>
        <dbReference type="ARBA" id="ARBA00023295"/>
    </source>
</evidence>
<dbReference type="PROSITE" id="PS51910">
    <property type="entry name" value="GH18_2"/>
    <property type="match status" value="1"/>
</dbReference>
<dbReference type="InterPro" id="IPR011583">
    <property type="entry name" value="Chitinase_II/V-like_cat"/>
</dbReference>
<dbReference type="GO" id="GO:0008061">
    <property type="term" value="F:chitin binding"/>
    <property type="evidence" value="ECO:0007669"/>
    <property type="project" value="InterPro"/>
</dbReference>
<comment type="caution">
    <text evidence="9">The sequence shown here is derived from an EMBL/GenBank/DDBJ whole genome shotgun (WGS) entry which is preliminary data.</text>
</comment>
<evidence type="ECO:0000256" key="6">
    <source>
        <dbReference type="RuleBase" id="RU000489"/>
    </source>
</evidence>
<evidence type="ECO:0000256" key="3">
    <source>
        <dbReference type="ARBA" id="ARBA00022801"/>
    </source>
</evidence>
<protein>
    <recommendedName>
        <fullName evidence="2">chitinase</fullName>
        <ecNumber evidence="2">3.2.1.14</ecNumber>
    </recommendedName>
</protein>
<dbReference type="Gene3D" id="3.10.50.10">
    <property type="match status" value="1"/>
</dbReference>
<dbReference type="InterPro" id="IPR029070">
    <property type="entry name" value="Chitinase_insertion_sf"/>
</dbReference>
<dbReference type="InterPro" id="IPR001579">
    <property type="entry name" value="Glyco_hydro_18_chit_AS"/>
</dbReference>
<evidence type="ECO:0000313" key="9">
    <source>
        <dbReference type="EMBL" id="MBB6121546.1"/>
    </source>
</evidence>
<evidence type="ECO:0000256" key="1">
    <source>
        <dbReference type="ARBA" id="ARBA00000822"/>
    </source>
</evidence>
<dbReference type="InterPro" id="IPR050314">
    <property type="entry name" value="Glycosyl_Hydrlase_18"/>
</dbReference>
<dbReference type="PANTHER" id="PTHR11177:SF317">
    <property type="entry name" value="CHITINASE 12-RELATED"/>
    <property type="match status" value="1"/>
</dbReference>
<evidence type="ECO:0000259" key="8">
    <source>
        <dbReference type="PROSITE" id="PS51910"/>
    </source>
</evidence>
<dbReference type="Proteomes" id="UP000536604">
    <property type="component" value="Unassembled WGS sequence"/>
</dbReference>
<dbReference type="Gene3D" id="3.20.20.80">
    <property type="entry name" value="Glycosidases"/>
    <property type="match status" value="1"/>
</dbReference>
<dbReference type="SUPFAM" id="SSF51445">
    <property type="entry name" value="(Trans)glycosidases"/>
    <property type="match status" value="1"/>
</dbReference>
<keyword evidence="5 6" id="KW-0326">Glycosidase</keyword>
<sequence length="437" mass="47608">MRPSRSGHHGPRAGRRPLLAAGAAAAAGVLMIGVFAAVDTHRPQRIGYFADWNVANRGYTIKDVDDSGAARRLTRLLWAFGDVSGDGLCHVPDGQRWELYQRRYEADGSVSGEEDAYDQPLAGSLNQLRQLRERHPDLGASISLGGWNWSRHFSVAARTEESRRAFVDSCIDLWLRGDLPETDDEPQGGEGSAEGVFDGIDLDWEWPGGGGNSHNVEHPDDPANFDLLLAEFRRGLDELSDETGREYTLSVSVSGSASQTEAHTDEMFEYADFVSVQGYDFAGSWSDETAPHSNLYPTASDPDANSADAAVRRYLDLGAPPHKLVLGLPAFGRGWQGVEGGGDGLGVPADPADDVYDGATMAFSDLEELDGERHLDEEAGAYWIRDGDHWWAYDNPDVVALKGEYVLDHGLGGLMVWNLDMDADGELVRAMDRSLNG</sequence>
<dbReference type="AlphaFoldDB" id="A0A841IW93"/>
<evidence type="ECO:0000313" key="10">
    <source>
        <dbReference type="Proteomes" id="UP000536604"/>
    </source>
</evidence>
<dbReference type="GO" id="GO:0008843">
    <property type="term" value="F:endochitinase activity"/>
    <property type="evidence" value="ECO:0007669"/>
    <property type="project" value="UniProtKB-EC"/>
</dbReference>
<keyword evidence="10" id="KW-1185">Reference proteome</keyword>